<dbReference type="GO" id="GO:0003677">
    <property type="term" value="F:DNA binding"/>
    <property type="evidence" value="ECO:0007669"/>
    <property type="project" value="UniProtKB-KW"/>
</dbReference>
<evidence type="ECO:0000256" key="1">
    <source>
        <dbReference type="ARBA" id="ARBA00004123"/>
    </source>
</evidence>
<gene>
    <name evidence="9" type="ORF">PV04_00699</name>
</gene>
<evidence type="ECO:0000313" key="9">
    <source>
        <dbReference type="EMBL" id="KIW72514.1"/>
    </source>
</evidence>
<keyword evidence="6" id="KW-0539">Nucleus</keyword>
<evidence type="ECO:0000256" key="3">
    <source>
        <dbReference type="ARBA" id="ARBA00023015"/>
    </source>
</evidence>
<dbReference type="AlphaFoldDB" id="A0A0D2GJJ4"/>
<dbReference type="GO" id="GO:0005634">
    <property type="term" value="C:nucleus"/>
    <property type="evidence" value="ECO:0007669"/>
    <property type="project" value="UniProtKB-SubCell"/>
</dbReference>
<dbReference type="InterPro" id="IPR050613">
    <property type="entry name" value="Sec_Metabolite_Reg"/>
</dbReference>
<keyword evidence="5" id="KW-0804">Transcription</keyword>
<dbReference type="GO" id="GO:0000981">
    <property type="term" value="F:DNA-binding transcription factor activity, RNA polymerase II-specific"/>
    <property type="evidence" value="ECO:0007669"/>
    <property type="project" value="InterPro"/>
</dbReference>
<dbReference type="Proteomes" id="UP000054266">
    <property type="component" value="Unassembled WGS sequence"/>
</dbReference>
<evidence type="ECO:0000256" key="2">
    <source>
        <dbReference type="ARBA" id="ARBA00022723"/>
    </source>
</evidence>
<dbReference type="PROSITE" id="PS00463">
    <property type="entry name" value="ZN2_CY6_FUNGAL_1"/>
    <property type="match status" value="1"/>
</dbReference>
<dbReference type="Pfam" id="PF04082">
    <property type="entry name" value="Fungal_trans"/>
    <property type="match status" value="1"/>
</dbReference>
<dbReference type="SMART" id="SM00906">
    <property type="entry name" value="Fungal_trans"/>
    <property type="match status" value="1"/>
</dbReference>
<accession>A0A0D2GJJ4</accession>
<feature type="region of interest" description="Disordered" evidence="7">
    <location>
        <begin position="100"/>
        <end position="123"/>
    </location>
</feature>
<organism evidence="9 10">
    <name type="scientific">Phialophora macrospora</name>
    <dbReference type="NCBI Taxonomy" id="1851006"/>
    <lineage>
        <taxon>Eukaryota</taxon>
        <taxon>Fungi</taxon>
        <taxon>Dikarya</taxon>
        <taxon>Ascomycota</taxon>
        <taxon>Pezizomycotina</taxon>
        <taxon>Eurotiomycetes</taxon>
        <taxon>Chaetothyriomycetidae</taxon>
        <taxon>Chaetothyriales</taxon>
        <taxon>Herpotrichiellaceae</taxon>
        <taxon>Phialophora</taxon>
    </lineage>
</organism>
<dbReference type="Gene3D" id="4.10.240.10">
    <property type="entry name" value="Zn(2)-C6 fungal-type DNA-binding domain"/>
    <property type="match status" value="1"/>
</dbReference>
<dbReference type="HOGENOM" id="CLU_004083_5_0_1"/>
<reference evidence="9 10" key="1">
    <citation type="submission" date="2015-01" db="EMBL/GenBank/DDBJ databases">
        <title>The Genome Sequence of Capronia semiimmersa CBS27337.</title>
        <authorList>
            <consortium name="The Broad Institute Genomics Platform"/>
            <person name="Cuomo C."/>
            <person name="de Hoog S."/>
            <person name="Gorbushina A."/>
            <person name="Stielow B."/>
            <person name="Teixiera M."/>
            <person name="Abouelleil A."/>
            <person name="Chapman S.B."/>
            <person name="Priest M."/>
            <person name="Young S.K."/>
            <person name="Wortman J."/>
            <person name="Nusbaum C."/>
            <person name="Birren B."/>
        </authorList>
    </citation>
    <scope>NUCLEOTIDE SEQUENCE [LARGE SCALE GENOMIC DNA]</scope>
    <source>
        <strain evidence="9 10">CBS 27337</strain>
    </source>
</reference>
<dbReference type="GO" id="GO:0008270">
    <property type="term" value="F:zinc ion binding"/>
    <property type="evidence" value="ECO:0007669"/>
    <property type="project" value="InterPro"/>
</dbReference>
<dbReference type="InterPro" id="IPR001138">
    <property type="entry name" value="Zn2Cys6_DnaBD"/>
</dbReference>
<dbReference type="CDD" id="cd00067">
    <property type="entry name" value="GAL4"/>
    <property type="match status" value="1"/>
</dbReference>
<keyword evidence="2" id="KW-0479">Metal-binding</keyword>
<keyword evidence="4" id="KW-0238">DNA-binding</keyword>
<evidence type="ECO:0000259" key="8">
    <source>
        <dbReference type="PROSITE" id="PS50048"/>
    </source>
</evidence>
<evidence type="ECO:0000256" key="5">
    <source>
        <dbReference type="ARBA" id="ARBA00023163"/>
    </source>
</evidence>
<dbReference type="Pfam" id="PF00172">
    <property type="entry name" value="Zn_clus"/>
    <property type="match status" value="1"/>
</dbReference>
<evidence type="ECO:0000256" key="6">
    <source>
        <dbReference type="ARBA" id="ARBA00023242"/>
    </source>
</evidence>
<evidence type="ECO:0000256" key="7">
    <source>
        <dbReference type="SAM" id="MobiDB-lite"/>
    </source>
</evidence>
<dbReference type="PROSITE" id="PS50048">
    <property type="entry name" value="ZN2_CY6_FUNGAL_2"/>
    <property type="match status" value="1"/>
</dbReference>
<evidence type="ECO:0000256" key="4">
    <source>
        <dbReference type="ARBA" id="ARBA00023125"/>
    </source>
</evidence>
<keyword evidence="3" id="KW-0805">Transcription regulation</keyword>
<dbReference type="STRING" id="5601.A0A0D2GJJ4"/>
<dbReference type="EMBL" id="KN846956">
    <property type="protein sequence ID" value="KIW72514.1"/>
    <property type="molecule type" value="Genomic_DNA"/>
</dbReference>
<dbReference type="CDD" id="cd12148">
    <property type="entry name" value="fungal_TF_MHR"/>
    <property type="match status" value="1"/>
</dbReference>
<dbReference type="InterPro" id="IPR036864">
    <property type="entry name" value="Zn2-C6_fun-type_DNA-bd_sf"/>
</dbReference>
<dbReference type="PANTHER" id="PTHR31001">
    <property type="entry name" value="UNCHARACTERIZED TRANSCRIPTIONAL REGULATORY PROTEIN"/>
    <property type="match status" value="1"/>
</dbReference>
<name>A0A0D2GJJ4_9EURO</name>
<evidence type="ECO:0000313" key="10">
    <source>
        <dbReference type="Proteomes" id="UP000054266"/>
    </source>
</evidence>
<dbReference type="PANTHER" id="PTHR31001:SF45">
    <property type="entry name" value="ZN(II)2CYS6 TRANSCRIPTION FACTOR (EUROFUNG)"/>
    <property type="match status" value="1"/>
</dbReference>
<dbReference type="GO" id="GO:0006351">
    <property type="term" value="P:DNA-templated transcription"/>
    <property type="evidence" value="ECO:0007669"/>
    <property type="project" value="InterPro"/>
</dbReference>
<dbReference type="SMART" id="SM00066">
    <property type="entry name" value="GAL4"/>
    <property type="match status" value="1"/>
</dbReference>
<dbReference type="InterPro" id="IPR007219">
    <property type="entry name" value="XnlR_reg_dom"/>
</dbReference>
<protein>
    <recommendedName>
        <fullName evidence="8">Zn(2)-C6 fungal-type domain-containing protein</fullName>
    </recommendedName>
</protein>
<comment type="subcellular location">
    <subcellularLocation>
        <location evidence="1">Nucleus</location>
    </subcellularLocation>
</comment>
<keyword evidence="10" id="KW-1185">Reference proteome</keyword>
<dbReference type="SUPFAM" id="SSF57701">
    <property type="entry name" value="Zn2/Cys6 DNA-binding domain"/>
    <property type="match status" value="1"/>
</dbReference>
<proteinExistence type="predicted"/>
<feature type="domain" description="Zn(2)-C6 fungal-type" evidence="8">
    <location>
        <begin position="27"/>
        <end position="55"/>
    </location>
</feature>
<sequence>MSAQVPSPETPLRAAQRQRAKPQRMLACVLCSQRKVKCDRQFPCSNCVRFRAQCVPATLTPRQRRRRFPERELLDRLRKYEDLLHQNNITFEPLHKEVAGQSANDTENGDDSDGPDALTPARPESRYEAKNILHSMTQRFGDSANDSDSSQDDPVRVTAIKKAWEQSTENADHLLFGSRGTAVDVSSLHPDPVQIFKLWQVYLDNVDPLLKVTHTPSTQGRVIEAASDIAAINPILEALMFGIYCTAILSLSEEECQTMTASPKDELLAKYQYGCQQALLNCGFLRTNDRECLTALFLYLISVRPSTVPPSLHSMLGVAVRIAQRMGIHSESALAECTVFEAEMRRRLWWSLMLFDSRVAQLASSKTETLDPTWDCKIPLNVGDSDLRPEMKEPPANQAGSTDALFAVVRSEVADVVRYSEFHLDFTRPALKAIARKQPRLGTNANDGGLARLGEVIQDRYLKSCDPDNPIHFMTIWSTGSSLAKCRLMDDYSRYSSSCGCWTAEQREAALSHALTMLECDTKVMCSQLSSRFRWFNHFYFPFLAYIHVVQDVKRRMMTEQARHAWEVMSDNYEAWFCALFTDGDSPVFQMFAKLILGAWNACEALAERSGEILIPPRIVSSLRASLALVEGVAQPTSDIEHADTTMGSGADEFPMSMASMDLSDQSQPIMMALQGSNATMESERYPGPYLRSQLEWAALGGWPCWGSF</sequence>